<dbReference type="GO" id="GO:0016787">
    <property type="term" value="F:hydrolase activity"/>
    <property type="evidence" value="ECO:0007669"/>
    <property type="project" value="UniProtKB-KW"/>
</dbReference>
<dbReference type="GO" id="GO:0016740">
    <property type="term" value="F:transferase activity"/>
    <property type="evidence" value="ECO:0007669"/>
    <property type="project" value="UniProtKB-KW"/>
</dbReference>
<dbReference type="InterPro" id="IPR000073">
    <property type="entry name" value="AB_hydrolase_1"/>
</dbReference>
<dbReference type="Proteomes" id="UP000005695">
    <property type="component" value="Unassembled WGS sequence"/>
</dbReference>
<dbReference type="SUPFAM" id="SSF53474">
    <property type="entry name" value="alpha/beta-Hydrolases"/>
    <property type="match status" value="1"/>
</dbReference>
<dbReference type="InterPro" id="IPR029058">
    <property type="entry name" value="AB_hydrolase_fold"/>
</dbReference>
<keyword evidence="4" id="KW-1185">Reference proteome</keyword>
<keyword evidence="1" id="KW-1133">Transmembrane helix</keyword>
<dbReference type="Pfam" id="PF00561">
    <property type="entry name" value="Abhydrolase_1"/>
    <property type="match status" value="1"/>
</dbReference>
<comment type="caution">
    <text evidence="3">The sequence shown here is derived from an EMBL/GenBank/DDBJ whole genome shotgun (WGS) entry which is preliminary data.</text>
</comment>
<organism evidence="3 4">
    <name type="scientific">Desulfuromonas acetoxidans (strain DSM 684 / 11070)</name>
    <dbReference type="NCBI Taxonomy" id="281689"/>
    <lineage>
        <taxon>Bacteria</taxon>
        <taxon>Pseudomonadati</taxon>
        <taxon>Thermodesulfobacteriota</taxon>
        <taxon>Desulfuromonadia</taxon>
        <taxon>Desulfuromonadales</taxon>
        <taxon>Desulfuromonadaceae</taxon>
        <taxon>Desulfuromonas</taxon>
    </lineage>
</organism>
<accession>Q1K196</accession>
<gene>
    <name evidence="3" type="ORF">Dace_1576</name>
</gene>
<keyword evidence="1" id="KW-0472">Membrane</keyword>
<feature type="transmembrane region" description="Helical" evidence="1">
    <location>
        <begin position="12"/>
        <end position="36"/>
    </location>
</feature>
<dbReference type="Gene3D" id="3.40.50.1820">
    <property type="entry name" value="alpha/beta hydrolase"/>
    <property type="match status" value="1"/>
</dbReference>
<feature type="transmembrane region" description="Helical" evidence="1">
    <location>
        <begin position="57"/>
        <end position="79"/>
    </location>
</feature>
<evidence type="ECO:0000313" key="4">
    <source>
        <dbReference type="Proteomes" id="UP000005695"/>
    </source>
</evidence>
<keyword evidence="1" id="KW-0812">Transmembrane</keyword>
<dbReference type="AlphaFoldDB" id="Q1K196"/>
<dbReference type="PANTHER" id="PTHR37946">
    <property type="entry name" value="SLL1969 PROTEIN"/>
    <property type="match status" value="1"/>
</dbReference>
<dbReference type="EMBL" id="AAEW02000006">
    <property type="protein sequence ID" value="EAT16112.1"/>
    <property type="molecule type" value="Genomic_DNA"/>
</dbReference>
<reference evidence="3" key="2">
    <citation type="submission" date="2006-05" db="EMBL/GenBank/DDBJ databases">
        <title>Sequencing of the draft genome and assembly of Desulfuromonas acetoxidans DSM 684.</title>
        <authorList>
            <consortium name="US DOE Joint Genome Institute (JGI-PGF)"/>
            <person name="Copeland A."/>
            <person name="Lucas S."/>
            <person name="Lapidus A."/>
            <person name="Barry K."/>
            <person name="Detter J.C."/>
            <person name="Glavina del Rio T."/>
            <person name="Hammon N."/>
            <person name="Israni S."/>
            <person name="Dalin E."/>
            <person name="Tice H."/>
            <person name="Bruce D."/>
            <person name="Pitluck S."/>
            <person name="Richardson P."/>
        </authorList>
    </citation>
    <scope>NUCLEOTIDE SEQUENCE [LARGE SCALE GENOMIC DNA]</scope>
    <source>
        <strain evidence="3">DSM 684</strain>
    </source>
</reference>
<feature type="domain" description="AB hydrolase-1" evidence="2">
    <location>
        <begin position="93"/>
        <end position="193"/>
    </location>
</feature>
<dbReference type="OrthoDB" id="275181at2"/>
<proteinExistence type="predicted"/>
<evidence type="ECO:0000313" key="3">
    <source>
        <dbReference type="EMBL" id="EAT16112.1"/>
    </source>
</evidence>
<reference evidence="3" key="1">
    <citation type="submission" date="2006-05" db="EMBL/GenBank/DDBJ databases">
        <title>Annotation of the draft genome assembly of Desulfuromonas acetoxidans DSM 684.</title>
        <authorList>
            <consortium name="US DOE Joint Genome Institute (JGI-ORNL)"/>
            <person name="Larimer F."/>
            <person name="Land M."/>
            <person name="Hauser L."/>
        </authorList>
    </citation>
    <scope>NUCLEOTIDE SEQUENCE [LARGE SCALE GENOMIC DNA]</scope>
    <source>
        <strain evidence="3">DSM 684</strain>
    </source>
</reference>
<evidence type="ECO:0000259" key="2">
    <source>
        <dbReference type="Pfam" id="PF00561"/>
    </source>
</evidence>
<dbReference type="ESTHER" id="desac-q1k196">
    <property type="family name" value="Lipase_2"/>
</dbReference>
<protein>
    <submittedName>
        <fullName evidence="3">Acetyltransferase and hydrolase with the alpha/beta hydrolase fold-like</fullName>
    </submittedName>
</protein>
<evidence type="ECO:0000256" key="1">
    <source>
        <dbReference type="SAM" id="Phobius"/>
    </source>
</evidence>
<sequence length="285" mass="32334">MDNASLLLTSTVLVFLIAPAIFIGVCVLFSGVLFWYERANQKPELIAQRFRLSHWYRILKIYALEYFATLASLLIYPLGLHSSKHPQSNKEHPIVLLIHGLYLNRASSFYLKKHLEQRDYHVITLNLPPWKEVETLTECIDQAVSALRQEGFTGPIDLVGHSLGGLIARNYVQRRGGDKYIRQCITVGAPHFGSKIVPFSISKLARQLAPGSPFIEQLNQAKWPESVGFYSIFTPLDNIVLPPGRSKHPAARNIEIANSGHMTLWYHPHTIRHLRQILTNGKTHD</sequence>
<dbReference type="PANTHER" id="PTHR37946:SF1">
    <property type="entry name" value="SLL1969 PROTEIN"/>
    <property type="match status" value="1"/>
</dbReference>
<dbReference type="RefSeq" id="WP_005999233.1">
    <property type="nucleotide sequence ID" value="NZ_AAEW02000006.1"/>
</dbReference>
<name>Q1K196_DESA6</name>